<keyword evidence="4 15" id="KW-1134">Transmembrane beta strand</keyword>
<feature type="domain" description="TonB-dependent receptor plug" evidence="19">
    <location>
        <begin position="56"/>
        <end position="159"/>
    </location>
</feature>
<dbReference type="FunFam" id="2.170.130.10:FF:000011">
    <property type="entry name" value="TonB-dependent siderophore receptor"/>
    <property type="match status" value="1"/>
</dbReference>
<dbReference type="InterPro" id="IPR036942">
    <property type="entry name" value="Beta-barrel_TonB_sf"/>
</dbReference>
<evidence type="ECO:0000256" key="7">
    <source>
        <dbReference type="ARBA" id="ARBA00022729"/>
    </source>
</evidence>
<evidence type="ECO:0000313" key="21">
    <source>
        <dbReference type="Proteomes" id="UP001155587"/>
    </source>
</evidence>
<dbReference type="Gene3D" id="2.40.170.20">
    <property type="entry name" value="TonB-dependent receptor, beta-barrel domain"/>
    <property type="match status" value="1"/>
</dbReference>
<feature type="chain" id="PRO_5040930739" description="Ferric aerobactin receptor" evidence="17">
    <location>
        <begin position="31"/>
        <end position="740"/>
    </location>
</feature>
<comment type="caution">
    <text evidence="20">The sequence shown here is derived from an EMBL/GenBank/DDBJ whole genome shotgun (WGS) entry which is preliminary data.</text>
</comment>
<accession>A0A9X3CP76</accession>
<dbReference type="FunFam" id="2.40.170.20:FF:000007">
    <property type="entry name" value="Ferric aerobactin receptor"/>
    <property type="match status" value="1"/>
</dbReference>
<evidence type="ECO:0000256" key="3">
    <source>
        <dbReference type="ARBA" id="ARBA00022448"/>
    </source>
</evidence>
<dbReference type="Pfam" id="PF00593">
    <property type="entry name" value="TonB_dep_Rec_b-barrel"/>
    <property type="match status" value="1"/>
</dbReference>
<keyword evidence="9" id="KW-0406">Ion transport</keyword>
<dbReference type="InterPro" id="IPR012910">
    <property type="entry name" value="Plug_dom"/>
</dbReference>
<dbReference type="GO" id="GO:0015344">
    <property type="term" value="F:siderophore uptake transmembrane transporter activity"/>
    <property type="evidence" value="ECO:0007669"/>
    <property type="project" value="TreeGrafter"/>
</dbReference>
<keyword evidence="10 16" id="KW-0798">TonB box</keyword>
<keyword evidence="13 15" id="KW-0998">Cell outer membrane</keyword>
<dbReference type="PANTHER" id="PTHR30069:SF42">
    <property type="entry name" value="FERRIC AEROBACTIN RECEPTOR"/>
    <property type="match status" value="1"/>
</dbReference>
<evidence type="ECO:0000256" key="2">
    <source>
        <dbReference type="ARBA" id="ARBA00009810"/>
    </source>
</evidence>
<dbReference type="Pfam" id="PF07715">
    <property type="entry name" value="Plug"/>
    <property type="match status" value="1"/>
</dbReference>
<evidence type="ECO:0000256" key="1">
    <source>
        <dbReference type="ARBA" id="ARBA00004571"/>
    </source>
</evidence>
<evidence type="ECO:0000256" key="8">
    <source>
        <dbReference type="ARBA" id="ARBA00023004"/>
    </source>
</evidence>
<reference evidence="20" key="1">
    <citation type="submission" date="2022-02" db="EMBL/GenBank/DDBJ databases">
        <title>Vibrio sp. nov, a new bacterium isolated from seawater.</title>
        <authorList>
            <person name="Yuan Y."/>
        </authorList>
    </citation>
    <scope>NUCLEOTIDE SEQUENCE</scope>
    <source>
        <strain evidence="20">ZSDZ65</strain>
    </source>
</reference>
<evidence type="ECO:0000259" key="19">
    <source>
        <dbReference type="Pfam" id="PF07715"/>
    </source>
</evidence>
<evidence type="ECO:0000256" key="16">
    <source>
        <dbReference type="RuleBase" id="RU003357"/>
    </source>
</evidence>
<dbReference type="NCBIfam" id="TIGR01783">
    <property type="entry name" value="TonB-siderophor"/>
    <property type="match status" value="1"/>
</dbReference>
<dbReference type="Gene3D" id="2.170.130.10">
    <property type="entry name" value="TonB-dependent receptor, plug domain"/>
    <property type="match status" value="1"/>
</dbReference>
<dbReference type="GO" id="GO:0038023">
    <property type="term" value="F:signaling receptor activity"/>
    <property type="evidence" value="ECO:0007669"/>
    <property type="project" value="InterPro"/>
</dbReference>
<keyword evidence="5" id="KW-0410">Iron transport</keyword>
<dbReference type="InterPro" id="IPR010105">
    <property type="entry name" value="TonB_sidphr_rcpt"/>
</dbReference>
<dbReference type="Proteomes" id="UP001155587">
    <property type="component" value="Unassembled WGS sequence"/>
</dbReference>
<keyword evidence="6 15" id="KW-0812">Transmembrane</keyword>
<organism evidence="20 21">
    <name type="scientific">Vibrio qingdaonensis</name>
    <dbReference type="NCBI Taxonomy" id="2829491"/>
    <lineage>
        <taxon>Bacteria</taxon>
        <taxon>Pseudomonadati</taxon>
        <taxon>Pseudomonadota</taxon>
        <taxon>Gammaproteobacteria</taxon>
        <taxon>Vibrionales</taxon>
        <taxon>Vibrionaceae</taxon>
        <taxon>Vibrio</taxon>
    </lineage>
</organism>
<evidence type="ECO:0000256" key="14">
    <source>
        <dbReference type="ARBA" id="ARBA00072094"/>
    </source>
</evidence>
<evidence type="ECO:0000256" key="12">
    <source>
        <dbReference type="ARBA" id="ARBA00023170"/>
    </source>
</evidence>
<feature type="signal peptide" evidence="17">
    <location>
        <begin position="1"/>
        <end position="30"/>
    </location>
</feature>
<protein>
    <recommendedName>
        <fullName evidence="14">Ferric aerobactin receptor</fullName>
    </recommendedName>
</protein>
<dbReference type="GO" id="GO:0009279">
    <property type="term" value="C:cell outer membrane"/>
    <property type="evidence" value="ECO:0007669"/>
    <property type="project" value="UniProtKB-SubCell"/>
</dbReference>
<comment type="subcellular location">
    <subcellularLocation>
        <location evidence="1 15">Cell outer membrane</location>
        <topology evidence="1 15">Multi-pass membrane protein</topology>
    </subcellularLocation>
</comment>
<gene>
    <name evidence="20" type="ORF">MD535_12690</name>
</gene>
<keyword evidence="7 17" id="KW-0732">Signal</keyword>
<keyword evidence="3 15" id="KW-0813">Transport</keyword>
<evidence type="ECO:0000256" key="5">
    <source>
        <dbReference type="ARBA" id="ARBA00022496"/>
    </source>
</evidence>
<evidence type="ECO:0000256" key="9">
    <source>
        <dbReference type="ARBA" id="ARBA00023065"/>
    </source>
</evidence>
<proteinExistence type="inferred from homology"/>
<name>A0A9X3CP76_9VIBR</name>
<dbReference type="GO" id="GO:0044718">
    <property type="term" value="P:siderophore transmembrane transport"/>
    <property type="evidence" value="ECO:0007669"/>
    <property type="project" value="TreeGrafter"/>
</dbReference>
<sequence>MKISSRKFALNGILATMVASGFSVSMSAQAESDTSDVERKTDEKLVVVASRAPKSISEIPATVWYVDNEAIERGNRSGKSLGQILAQEVPSLDISTEGRTNYGQNLRGRPMLVMIDGVSMNSSRAVSRQLDSIDPFNIERIEVLSGATAIYGAGATGGVVNIITKKADSEALQFESFVSGQSGFNSSEDGDFKIAQSVSGGNDKVRGRASVVYGKTQAFYDANGKMVVPDTTQGSSQFNEVLDTMGSLTFDLADSKSVNLLAQYYSNQQSSPYGLNYGPNFANKTHPTVSDGFSSDRQQGTKRVLLNAEYSDTDFIGQQQLLAQLSFRNEDYTFAPYLYSDSRNGDHLRASQQKTQVISFKTALVKDFNQLSVNYGLDGYMDTLESNQVIFDQATSTASGGMVNNTAHTIGRYPGVETSSVAAFAQLGYQITDRWSVEGGYRFQYMHNKVDDFIAANEQVNIAMGSATSADAVKGGSTDYNIGLFNAGTLYKLTDDSQVWANFSQGFDLPDAAKYYGKGKYEDDAANPGHRKLVQAYDIDSARLEGVKTNSYEIGYRIDMNRLSIQTAAYYALSDKSIKTKNYDVIVENKDKRTYGLEASVGYYINDNWSIGANGHLVETEDKDQTTGEWKKVGVGYSSASKVGSWLGYAQDSYSARLQSQTMLDREDDQGGKLNGYTTVDFLTTVQLPVGSVAFSVNNLFNEDYTTVWGQKAQILYRGGERYNYKGRGRTFALNYQVDY</sequence>
<dbReference type="InterPro" id="IPR039426">
    <property type="entry name" value="TonB-dep_rcpt-like"/>
</dbReference>
<dbReference type="AlphaFoldDB" id="A0A9X3CP76"/>
<evidence type="ECO:0000256" key="10">
    <source>
        <dbReference type="ARBA" id="ARBA00023077"/>
    </source>
</evidence>
<evidence type="ECO:0000256" key="17">
    <source>
        <dbReference type="SAM" id="SignalP"/>
    </source>
</evidence>
<dbReference type="InterPro" id="IPR000531">
    <property type="entry name" value="Beta-barrel_TonB"/>
</dbReference>
<evidence type="ECO:0000256" key="4">
    <source>
        <dbReference type="ARBA" id="ARBA00022452"/>
    </source>
</evidence>
<dbReference type="InterPro" id="IPR037066">
    <property type="entry name" value="Plug_dom_sf"/>
</dbReference>
<dbReference type="RefSeq" id="WP_265675390.1">
    <property type="nucleotide sequence ID" value="NZ_JAKRRY010000015.1"/>
</dbReference>
<dbReference type="SUPFAM" id="SSF56935">
    <property type="entry name" value="Porins"/>
    <property type="match status" value="1"/>
</dbReference>
<evidence type="ECO:0000313" key="20">
    <source>
        <dbReference type="EMBL" id="MCW8346855.1"/>
    </source>
</evidence>
<evidence type="ECO:0000259" key="18">
    <source>
        <dbReference type="Pfam" id="PF00593"/>
    </source>
</evidence>
<keyword evidence="12 20" id="KW-0675">Receptor</keyword>
<dbReference type="CDD" id="cd01347">
    <property type="entry name" value="ligand_gated_channel"/>
    <property type="match status" value="1"/>
</dbReference>
<evidence type="ECO:0000256" key="15">
    <source>
        <dbReference type="PROSITE-ProRule" id="PRU01360"/>
    </source>
</evidence>
<evidence type="ECO:0000256" key="6">
    <source>
        <dbReference type="ARBA" id="ARBA00022692"/>
    </source>
</evidence>
<keyword evidence="8" id="KW-0408">Iron</keyword>
<feature type="domain" description="TonB-dependent receptor-like beta-barrel" evidence="18">
    <location>
        <begin position="251"/>
        <end position="700"/>
    </location>
</feature>
<dbReference type="PANTHER" id="PTHR30069">
    <property type="entry name" value="TONB-DEPENDENT OUTER MEMBRANE RECEPTOR"/>
    <property type="match status" value="1"/>
</dbReference>
<keyword evidence="21" id="KW-1185">Reference proteome</keyword>
<comment type="similarity">
    <text evidence="2 15 16">Belongs to the TonB-dependent receptor family.</text>
</comment>
<dbReference type="PROSITE" id="PS52016">
    <property type="entry name" value="TONB_DEPENDENT_REC_3"/>
    <property type="match status" value="1"/>
</dbReference>
<dbReference type="EMBL" id="JAKRRY010000015">
    <property type="protein sequence ID" value="MCW8346855.1"/>
    <property type="molecule type" value="Genomic_DNA"/>
</dbReference>
<keyword evidence="11 15" id="KW-0472">Membrane</keyword>
<evidence type="ECO:0000256" key="11">
    <source>
        <dbReference type="ARBA" id="ARBA00023136"/>
    </source>
</evidence>
<evidence type="ECO:0000256" key="13">
    <source>
        <dbReference type="ARBA" id="ARBA00023237"/>
    </source>
</evidence>